<dbReference type="AlphaFoldDB" id="A0A1I4FE49"/>
<name>A0A1I4FE49_9ACTN</name>
<gene>
    <name evidence="1" type="ORF">SAMN05216275_16213</name>
</gene>
<dbReference type="GeneID" id="96303728"/>
<dbReference type="RefSeq" id="WP_177245533.1">
    <property type="nucleotide sequence ID" value="NZ_FOQY01000062.1"/>
</dbReference>
<proteinExistence type="predicted"/>
<keyword evidence="2" id="KW-1185">Reference proteome</keyword>
<dbReference type="InterPro" id="IPR010310">
    <property type="entry name" value="T7SS_ESAT-6-like"/>
</dbReference>
<dbReference type="InterPro" id="IPR036689">
    <property type="entry name" value="ESAT-6-like_sf"/>
</dbReference>
<protein>
    <submittedName>
        <fullName evidence="1">WXG100 family type VII secretion target</fullName>
    </submittedName>
</protein>
<dbReference type="SUPFAM" id="SSF140453">
    <property type="entry name" value="EsxAB dimer-like"/>
    <property type="match status" value="1"/>
</dbReference>
<dbReference type="Gene3D" id="1.10.287.1060">
    <property type="entry name" value="ESAT-6-like"/>
    <property type="match status" value="1"/>
</dbReference>
<dbReference type="EMBL" id="FOQY01000062">
    <property type="protein sequence ID" value="SFL16222.1"/>
    <property type="molecule type" value="Genomic_DNA"/>
</dbReference>
<accession>A0A1I4FE49</accession>
<dbReference type="Pfam" id="PF06013">
    <property type="entry name" value="WXG100"/>
    <property type="match status" value="1"/>
</dbReference>
<evidence type="ECO:0000313" key="1">
    <source>
        <dbReference type="EMBL" id="SFL16222.1"/>
    </source>
</evidence>
<sequence length="124" mass="13645">MAEIKDIFDENSTHGRDADKIREASLQVADTAQFVDGLRRRVNDDTALLMTSGWLGPAAGKFKLAMEAWDTQALRIRQDLETIAENMGMNSVTYSQADDDVQQGMNRVDSLINAAIESKGPMPA</sequence>
<dbReference type="Proteomes" id="UP000199111">
    <property type="component" value="Unassembled WGS sequence"/>
</dbReference>
<evidence type="ECO:0000313" key="2">
    <source>
        <dbReference type="Proteomes" id="UP000199111"/>
    </source>
</evidence>
<organism evidence="1 2">
    <name type="scientific">Streptosporangium canum</name>
    <dbReference type="NCBI Taxonomy" id="324952"/>
    <lineage>
        <taxon>Bacteria</taxon>
        <taxon>Bacillati</taxon>
        <taxon>Actinomycetota</taxon>
        <taxon>Actinomycetes</taxon>
        <taxon>Streptosporangiales</taxon>
        <taxon>Streptosporangiaceae</taxon>
        <taxon>Streptosporangium</taxon>
    </lineage>
</organism>
<reference evidence="2" key="1">
    <citation type="submission" date="2016-10" db="EMBL/GenBank/DDBJ databases">
        <authorList>
            <person name="Varghese N."/>
            <person name="Submissions S."/>
        </authorList>
    </citation>
    <scope>NUCLEOTIDE SEQUENCE [LARGE SCALE GENOMIC DNA]</scope>
    <source>
        <strain evidence="2">CGMCC 4.2126</strain>
    </source>
</reference>